<reference evidence="2" key="1">
    <citation type="journal article" date="2024" name="Front. Bioeng. Biotechnol.">
        <title>Genome-scale model development and genomic sequencing of the oleaginous clade Lipomyces.</title>
        <authorList>
            <person name="Czajka J.J."/>
            <person name="Han Y."/>
            <person name="Kim J."/>
            <person name="Mondo S.J."/>
            <person name="Hofstad B.A."/>
            <person name="Robles A."/>
            <person name="Haridas S."/>
            <person name="Riley R."/>
            <person name="LaButti K."/>
            <person name="Pangilinan J."/>
            <person name="Andreopoulos W."/>
            <person name="Lipzen A."/>
            <person name="Yan J."/>
            <person name="Wang M."/>
            <person name="Ng V."/>
            <person name="Grigoriev I.V."/>
            <person name="Spatafora J.W."/>
            <person name="Magnuson J.K."/>
            <person name="Baker S.E."/>
            <person name="Pomraning K.R."/>
        </authorList>
    </citation>
    <scope>NUCLEOTIDE SEQUENCE [LARGE SCALE GENOMIC DNA]</scope>
    <source>
        <strain evidence="2">CBS 7786</strain>
    </source>
</reference>
<proteinExistence type="predicted"/>
<keyword evidence="2" id="KW-1185">Reference proteome</keyword>
<sequence>MTSIFPDKENHTIGHAGLPRAAPKTPFTKRAGNARTPFASKANENNFTYHAGKLSVTDGETIFKSPFKTPNEKRIPLGGKDTNFRTVQTKPQKSVVKSTSGRRRAKLTIKPEITKHLSVSAIESIGEDFADIEYMPPRAKDLPFIPDDYEPLDRKTLRDILNDGGIIADYHYPRDSEGMTSMERKVNGIFDNLDNEYIPNDLDFMASDEAGLRDFEKPLALEVDAEQCEVIGLQIDDDFSI</sequence>
<dbReference type="Proteomes" id="UP001433508">
    <property type="component" value="Unassembled WGS sequence"/>
</dbReference>
<accession>A0ACC3SSE5</accession>
<evidence type="ECO:0000313" key="1">
    <source>
        <dbReference type="EMBL" id="KAK9234309.1"/>
    </source>
</evidence>
<protein>
    <submittedName>
        <fullName evidence="1">Uncharacterized protein</fullName>
    </submittedName>
</protein>
<gene>
    <name evidence="1" type="ORF">V1525DRAFT_383607</name>
</gene>
<dbReference type="EMBL" id="MU971489">
    <property type="protein sequence ID" value="KAK9234309.1"/>
    <property type="molecule type" value="Genomic_DNA"/>
</dbReference>
<evidence type="ECO:0000313" key="2">
    <source>
        <dbReference type="Proteomes" id="UP001433508"/>
    </source>
</evidence>
<comment type="caution">
    <text evidence="1">The sequence shown here is derived from an EMBL/GenBank/DDBJ whole genome shotgun (WGS) entry which is preliminary data.</text>
</comment>
<name>A0ACC3SSE5_LIPKO</name>
<organism evidence="1 2">
    <name type="scientific">Lipomyces kononenkoae</name>
    <name type="common">Yeast</name>
    <dbReference type="NCBI Taxonomy" id="34357"/>
    <lineage>
        <taxon>Eukaryota</taxon>
        <taxon>Fungi</taxon>
        <taxon>Dikarya</taxon>
        <taxon>Ascomycota</taxon>
        <taxon>Saccharomycotina</taxon>
        <taxon>Lipomycetes</taxon>
        <taxon>Lipomycetales</taxon>
        <taxon>Lipomycetaceae</taxon>
        <taxon>Lipomyces</taxon>
    </lineage>
</organism>